<organism evidence="1 2">
    <name type="scientific">Dryococelus australis</name>
    <dbReference type="NCBI Taxonomy" id="614101"/>
    <lineage>
        <taxon>Eukaryota</taxon>
        <taxon>Metazoa</taxon>
        <taxon>Ecdysozoa</taxon>
        <taxon>Arthropoda</taxon>
        <taxon>Hexapoda</taxon>
        <taxon>Insecta</taxon>
        <taxon>Pterygota</taxon>
        <taxon>Neoptera</taxon>
        <taxon>Polyneoptera</taxon>
        <taxon>Phasmatodea</taxon>
        <taxon>Verophasmatodea</taxon>
        <taxon>Anareolatae</taxon>
        <taxon>Phasmatidae</taxon>
        <taxon>Eurycanthinae</taxon>
        <taxon>Dryococelus</taxon>
    </lineage>
</organism>
<accession>A0ABQ9GDD5</accession>
<gene>
    <name evidence="1" type="ORF">PR048_029435</name>
</gene>
<proteinExistence type="predicted"/>
<reference evidence="1 2" key="1">
    <citation type="submission" date="2023-02" db="EMBL/GenBank/DDBJ databases">
        <title>LHISI_Scaffold_Assembly.</title>
        <authorList>
            <person name="Stuart O.P."/>
            <person name="Cleave R."/>
            <person name="Magrath M.J.L."/>
            <person name="Mikheyev A.S."/>
        </authorList>
    </citation>
    <scope>NUCLEOTIDE SEQUENCE [LARGE SCALE GENOMIC DNA]</scope>
    <source>
        <strain evidence="1">Daus_M_001</strain>
        <tissue evidence="1">Leg muscle</tissue>
    </source>
</reference>
<protein>
    <submittedName>
        <fullName evidence="1">Uncharacterized protein</fullName>
    </submittedName>
</protein>
<dbReference type="EMBL" id="JARBHB010000013">
    <property type="protein sequence ID" value="KAJ8870413.1"/>
    <property type="molecule type" value="Genomic_DNA"/>
</dbReference>
<keyword evidence="2" id="KW-1185">Reference proteome</keyword>
<comment type="caution">
    <text evidence="1">The sequence shown here is derived from an EMBL/GenBank/DDBJ whole genome shotgun (WGS) entry which is preliminary data.</text>
</comment>
<name>A0ABQ9GDD5_9NEOP</name>
<dbReference type="Proteomes" id="UP001159363">
    <property type="component" value="Chromosome 12"/>
</dbReference>
<sequence>MPSSVRGKCDAQFLQDVLPEYLEEVPLHAREAMWFHFAIAARRQIDMHCPNRWISRGYPIAWPPRSPDFWLWGHDKIDVKHVCTEVDFSIGSQFIRHALDDSDPIADLQGNKTTFRRPVSEKHVYCLLAHVTDRLHPEIGGRQSTEDCKCAHRILKSSLKSGLDPRGNPASKRNRSFRRTCRKFRRRCAQCCRFSRSHCSSHSSRRSRSWIGQSSVASAAVTAASSGRVRPVAVAVLTTAVPNTGDAGPVTARAFGAVATVAVATNSVAAAVPVRRGAVAPTASAVSTHTVYPRAAAVSSGVAAVSSSVAAVRAVSSGVAAVSSGVAAVPARVAAVPARVAAVARGVASVANRGARVAAVATSAASVVVVAVGDRPVASVGATGANINRMSAVTDVKVYAPSQADCDGITLMLKTVPGSIPGPRGRDIFRRESFPVGNVADTAVVLGVFSGFFSILPRLHPAASPPSSRRARSVPLAGQPARIITSLLSSIRDAASGGNHVGSGAKCVSGLSALLVQGRESIQGDMHRGRKGLSRHDLICGHDCHPTFALAEPECMETTLAEERCNGACPAAIFVNQHTGFNGRRLEYPQLTRASSVSSCPFAGAARRLRGAVSIDKTEVDLAIGSQFIRHALNDSDPTAYLQGNK</sequence>
<evidence type="ECO:0000313" key="2">
    <source>
        <dbReference type="Proteomes" id="UP001159363"/>
    </source>
</evidence>
<evidence type="ECO:0000313" key="1">
    <source>
        <dbReference type="EMBL" id="KAJ8870413.1"/>
    </source>
</evidence>